<dbReference type="EMBL" id="LJCR01001470">
    <property type="protein sequence ID" value="KPV50300.1"/>
    <property type="molecule type" value="Genomic_DNA"/>
</dbReference>
<name>A0A0P9DCP8_9CHLR</name>
<dbReference type="PROSITE" id="PS50112">
    <property type="entry name" value="PAS"/>
    <property type="match status" value="1"/>
</dbReference>
<evidence type="ECO:0000313" key="2">
    <source>
        <dbReference type="EMBL" id="KPV50300.1"/>
    </source>
</evidence>
<dbReference type="GO" id="GO:0006355">
    <property type="term" value="P:regulation of DNA-templated transcription"/>
    <property type="evidence" value="ECO:0007669"/>
    <property type="project" value="InterPro"/>
</dbReference>
<dbReference type="Gene3D" id="3.30.450.20">
    <property type="entry name" value="PAS domain"/>
    <property type="match status" value="2"/>
</dbReference>
<accession>A0A0P9DCP8</accession>
<dbReference type="Proteomes" id="UP000050509">
    <property type="component" value="Unassembled WGS sequence"/>
</dbReference>
<feature type="non-terminal residue" evidence="2">
    <location>
        <position position="181"/>
    </location>
</feature>
<dbReference type="AlphaFoldDB" id="A0A0P9DCP8"/>
<evidence type="ECO:0000313" key="3">
    <source>
        <dbReference type="Proteomes" id="UP000050509"/>
    </source>
</evidence>
<sequence length="181" mass="19364">MAEVVSTSLEPFSQAVLDSMNQHIAVIDHTGTILIVNAAWRQFARANGLESDAALQAVGIGVNYLEVCRASALQGWEEASAAYGGICSILSGERGTFTMEYPCHGPHEQGWFLMTVSPLTAPPGGAVIIHTDITARRLAEIALAEREMQLAGIVETAMDAIITVNHDQQIVGWNAAAARMF</sequence>
<dbReference type="InterPro" id="IPR000014">
    <property type="entry name" value="PAS"/>
</dbReference>
<dbReference type="InterPro" id="IPR013767">
    <property type="entry name" value="PAS_fold"/>
</dbReference>
<comment type="caution">
    <text evidence="2">The sequence shown here is derived from an EMBL/GenBank/DDBJ whole genome shotgun (WGS) entry which is preliminary data.</text>
</comment>
<organism evidence="2 3">
    <name type="scientific">Kouleothrix aurantiaca</name>
    <dbReference type="NCBI Taxonomy" id="186479"/>
    <lineage>
        <taxon>Bacteria</taxon>
        <taxon>Bacillati</taxon>
        <taxon>Chloroflexota</taxon>
        <taxon>Chloroflexia</taxon>
        <taxon>Chloroflexales</taxon>
        <taxon>Roseiflexineae</taxon>
        <taxon>Roseiflexaceae</taxon>
        <taxon>Kouleothrix</taxon>
    </lineage>
</organism>
<feature type="domain" description="PAS" evidence="1">
    <location>
        <begin position="146"/>
        <end position="181"/>
    </location>
</feature>
<reference evidence="2 3" key="1">
    <citation type="submission" date="2015-09" db="EMBL/GenBank/DDBJ databases">
        <title>Draft genome sequence of Kouleothrix aurantiaca JCM 19913.</title>
        <authorList>
            <person name="Hemp J."/>
        </authorList>
    </citation>
    <scope>NUCLEOTIDE SEQUENCE [LARGE SCALE GENOMIC DNA]</scope>
    <source>
        <strain evidence="2 3">COM-B</strain>
    </source>
</reference>
<proteinExistence type="predicted"/>
<gene>
    <name evidence="2" type="ORF">SE17_27745</name>
</gene>
<protein>
    <recommendedName>
        <fullName evidence="1">PAS domain-containing protein</fullName>
    </recommendedName>
</protein>
<dbReference type="SUPFAM" id="SSF55785">
    <property type="entry name" value="PYP-like sensor domain (PAS domain)"/>
    <property type="match status" value="2"/>
</dbReference>
<dbReference type="InterPro" id="IPR035965">
    <property type="entry name" value="PAS-like_dom_sf"/>
</dbReference>
<dbReference type="Pfam" id="PF00989">
    <property type="entry name" value="PAS"/>
    <property type="match status" value="1"/>
</dbReference>
<evidence type="ECO:0000259" key="1">
    <source>
        <dbReference type="PROSITE" id="PS50112"/>
    </source>
</evidence>
<keyword evidence="3" id="KW-1185">Reference proteome</keyword>